<dbReference type="AlphaFoldDB" id="A0AAD0KXD5"/>
<sequence length="83" mass="9567">MTGRIVVSGDQLFWAKLADRLWETPKSSLTRLASTGYIDFRPFGSAVHHRSLGRHDRLGGEMFIYVRWKTRSRSITASPRMRS</sequence>
<dbReference type="EMBL" id="CP029543">
    <property type="protein sequence ID" value="AWV48871.1"/>
    <property type="molecule type" value="Genomic_DNA"/>
</dbReference>
<gene>
    <name evidence="1" type="ORF">DIJ64_14715</name>
</gene>
<organism evidence="1 2">
    <name type="scientific">Mycobacterium leprae</name>
    <dbReference type="NCBI Taxonomy" id="1769"/>
    <lineage>
        <taxon>Bacteria</taxon>
        <taxon>Bacillati</taxon>
        <taxon>Actinomycetota</taxon>
        <taxon>Actinomycetes</taxon>
        <taxon>Mycobacteriales</taxon>
        <taxon>Mycobacteriaceae</taxon>
        <taxon>Mycobacterium</taxon>
    </lineage>
</organism>
<reference evidence="1 2" key="1">
    <citation type="submission" date="2018-05" db="EMBL/GenBank/DDBJ databases">
        <title>Evolution of small genomes with special reference to Mycobacterium leprae.</title>
        <authorList>
            <person name="Mohanty P.S."/>
            <person name="Bansal A.K."/>
            <person name="Gupta U.D."/>
            <person name="Naaz F."/>
            <person name="Dwivedi V.D."/>
            <person name="Singh H."/>
            <person name="Gupta G."/>
            <person name="Sharma S."/>
            <person name="Arora M."/>
        </authorList>
    </citation>
    <scope>NUCLEOTIDE SEQUENCE [LARGE SCALE GENOMIC DNA]</scope>
    <source>
        <strain evidence="1 2">MRHRU-235-G</strain>
    </source>
</reference>
<proteinExistence type="predicted"/>
<dbReference type="Proteomes" id="UP000249682">
    <property type="component" value="Chromosome"/>
</dbReference>
<accession>A0AAD0KXD5</accession>
<name>A0AAD0KXD5_MYCLR</name>
<evidence type="ECO:0000313" key="2">
    <source>
        <dbReference type="Proteomes" id="UP000249682"/>
    </source>
</evidence>
<evidence type="ECO:0000313" key="1">
    <source>
        <dbReference type="EMBL" id="AWV48871.1"/>
    </source>
</evidence>
<protein>
    <submittedName>
        <fullName evidence="1">Uncharacterized protein</fullName>
    </submittedName>
</protein>